<name>M0HKW0_HALGM</name>
<evidence type="ECO:0000313" key="3">
    <source>
        <dbReference type="Proteomes" id="UP000011571"/>
    </source>
</evidence>
<dbReference type="AlphaFoldDB" id="M0HKW0"/>
<keyword evidence="3" id="KW-1185">Reference proteome</keyword>
<gene>
    <name evidence="2" type="ORF">C454_01665</name>
</gene>
<comment type="caution">
    <text evidence="2">The sequence shown here is derived from an EMBL/GenBank/DDBJ whole genome shotgun (WGS) entry which is preliminary data.</text>
</comment>
<organism evidence="2 3">
    <name type="scientific">Haloferax gibbonsii (strain ATCC 33959 / DSM 4427 / JCM 8863 / NBRC 102184 / NCIMB 2188 / Ma 2.38)</name>
    <dbReference type="NCBI Taxonomy" id="1227459"/>
    <lineage>
        <taxon>Archaea</taxon>
        <taxon>Methanobacteriati</taxon>
        <taxon>Methanobacteriota</taxon>
        <taxon>Stenosarchaea group</taxon>
        <taxon>Halobacteria</taxon>
        <taxon>Halobacteriales</taxon>
        <taxon>Haloferacaceae</taxon>
        <taxon>Haloferax</taxon>
    </lineage>
</organism>
<dbReference type="InterPro" id="IPR012337">
    <property type="entry name" value="RNaseH-like_sf"/>
</dbReference>
<dbReference type="Pfam" id="PF13683">
    <property type="entry name" value="rve_3"/>
    <property type="match status" value="1"/>
</dbReference>
<dbReference type="InterPro" id="IPR001584">
    <property type="entry name" value="Integrase_cat-core"/>
</dbReference>
<dbReference type="SUPFAM" id="SSF53098">
    <property type="entry name" value="Ribonuclease H-like"/>
    <property type="match status" value="1"/>
</dbReference>
<dbReference type="Proteomes" id="UP000011571">
    <property type="component" value="Unassembled WGS sequence"/>
</dbReference>
<dbReference type="GO" id="GO:0015074">
    <property type="term" value="P:DNA integration"/>
    <property type="evidence" value="ECO:0007669"/>
    <property type="project" value="InterPro"/>
</dbReference>
<dbReference type="EMBL" id="AOLJ01000005">
    <property type="protein sequence ID" value="ELZ85195.1"/>
    <property type="molecule type" value="Genomic_DNA"/>
</dbReference>
<sequence length="38" mass="4497">MGSHGSVREWFIQFVQYYNFQRPHQALDGRTPVEEATN</sequence>
<reference evidence="2 3" key="1">
    <citation type="journal article" date="2014" name="PLoS Genet.">
        <title>Phylogenetically driven sequencing of extremely halophilic archaea reveals strategies for static and dynamic osmo-response.</title>
        <authorList>
            <person name="Becker E.A."/>
            <person name="Seitzer P.M."/>
            <person name="Tritt A."/>
            <person name="Larsen D."/>
            <person name="Krusor M."/>
            <person name="Yao A.I."/>
            <person name="Wu D."/>
            <person name="Madern D."/>
            <person name="Eisen J.A."/>
            <person name="Darling A.E."/>
            <person name="Facciotti M.T."/>
        </authorList>
    </citation>
    <scope>NUCLEOTIDE SEQUENCE [LARGE SCALE GENOMIC DNA]</scope>
    <source>
        <strain evidence="3">ATCC 33959 / DSM 4427 / JCM 8863 / NBRC 102184 / NCIMB 2188 / Ma 2.38</strain>
    </source>
</reference>
<protein>
    <submittedName>
        <fullName evidence="2">Transposase</fullName>
    </submittedName>
</protein>
<feature type="domain" description="Integrase catalytic" evidence="1">
    <location>
        <begin position="7"/>
        <end position="32"/>
    </location>
</feature>
<evidence type="ECO:0000313" key="2">
    <source>
        <dbReference type="EMBL" id="ELZ85195.1"/>
    </source>
</evidence>
<accession>M0HKW0</accession>
<proteinExistence type="predicted"/>
<evidence type="ECO:0000259" key="1">
    <source>
        <dbReference type="Pfam" id="PF13683"/>
    </source>
</evidence>